<dbReference type="Proteomes" id="UP000807469">
    <property type="component" value="Unassembled WGS sequence"/>
</dbReference>
<reference evidence="1" key="1">
    <citation type="submission" date="2020-11" db="EMBL/GenBank/DDBJ databases">
        <authorList>
            <consortium name="DOE Joint Genome Institute"/>
            <person name="Ahrendt S."/>
            <person name="Riley R."/>
            <person name="Andreopoulos W."/>
            <person name="Labutti K."/>
            <person name="Pangilinan J."/>
            <person name="Ruiz-Duenas F.J."/>
            <person name="Barrasa J.M."/>
            <person name="Sanchez-Garcia M."/>
            <person name="Camarero S."/>
            <person name="Miyauchi S."/>
            <person name="Serrano A."/>
            <person name="Linde D."/>
            <person name="Babiker R."/>
            <person name="Drula E."/>
            <person name="Ayuso-Fernandez I."/>
            <person name="Pacheco R."/>
            <person name="Padilla G."/>
            <person name="Ferreira P."/>
            <person name="Barriuso J."/>
            <person name="Kellner H."/>
            <person name="Castanera R."/>
            <person name="Alfaro M."/>
            <person name="Ramirez L."/>
            <person name="Pisabarro A.G."/>
            <person name="Kuo A."/>
            <person name="Tritt A."/>
            <person name="Lipzen A."/>
            <person name="He G."/>
            <person name="Yan M."/>
            <person name="Ng V."/>
            <person name="Cullen D."/>
            <person name="Martin F."/>
            <person name="Rosso M.-N."/>
            <person name="Henrissat B."/>
            <person name="Hibbett D."/>
            <person name="Martinez A.T."/>
            <person name="Grigoriev I.V."/>
        </authorList>
    </citation>
    <scope>NUCLEOTIDE SEQUENCE</scope>
    <source>
        <strain evidence="1">CIRM-BRFM 674</strain>
    </source>
</reference>
<dbReference type="OrthoDB" id="3131838at2759"/>
<dbReference type="CDD" id="cd21037">
    <property type="entry name" value="MLKL_NTD"/>
    <property type="match status" value="1"/>
</dbReference>
<evidence type="ECO:0000313" key="2">
    <source>
        <dbReference type="Proteomes" id="UP000807469"/>
    </source>
</evidence>
<comment type="caution">
    <text evidence="1">The sequence shown here is derived from an EMBL/GenBank/DDBJ whole genome shotgun (WGS) entry which is preliminary data.</text>
</comment>
<proteinExistence type="predicted"/>
<evidence type="ECO:0008006" key="3">
    <source>
        <dbReference type="Google" id="ProtNLM"/>
    </source>
</evidence>
<accession>A0A9P5Z6Y0</accession>
<sequence length="817" mass="93307">MDPISISLAAIALATALKDIVETANAIQDAFSKYPQSYKSAQKLAKSILVTVEQLKEIYEEKKAVIDGKSSLKRALDDLHGEMKHVYEECMRLLPPVSIRKRDKFKIAFYSFWRRKEVERSITGLNEDVIECISRFNTLATVRTETHVVEIYESLVSNARIEARVEGIHRDITWNSHTYDQGIGHRSATPAHLFTFAGSSSMPMTWIPDSIPTHKLSKAYLRREIGRIDMSILLDPVLRWLQSSPDDLDLPSFSWQLGMPVESDVTLHQDAVISAFRIQSLLKKSPSNDVLLYIVCTTSYLVDRLQQLEMFEDALLIESMVNCFWRDLTRQFQSQSFSIHHAESLTNLAISFSDTGNQLRVQSTAEEAIIISQSLMQIEPDAKLRTRYNVLLARNMIMYARWESDSGGALQLVTRAGYQLWKAFGSDQLSVMDISHLSPGNWMTLGFTKLFQHDITDEDYFTCASCLLDIAAVQLNHCNGIQSNSSAKLSLEIVNYLLHKFPDSEQIQDLTRSVLAHLSKPAIRSLNSLCENREYTQQNTALLRKLVQLRPQKYAISLAYALRSEWEILMDLRKSEEAEIVYQEMSSLGHLVATPPHLSMNIPSKIEGDYFLMVAHSHYRIRRFADAITASRNAIAQYSALEFINPECSREHHICTLVLLCESLNATGQYEAAILEGLKAFNIIDQYIPVSKLEKVQSHQENILYEILRALRAWSDTKAVAYAKTVNIIDRLRRIFSSRNVESPWISMDDAGIYVQQIRERGWIKEAVRYFQELRPNWRQIFGPLDTTTLAPGYRFCLNEISKLLGDIGYTDTKRTQ</sequence>
<keyword evidence="2" id="KW-1185">Reference proteome</keyword>
<dbReference type="InterPro" id="IPR059179">
    <property type="entry name" value="MLKL-like_MCAfunc"/>
</dbReference>
<name>A0A9P5Z6Y0_9AGAR</name>
<protein>
    <recommendedName>
        <fullName evidence="3">Fungal N-terminal domain-containing protein</fullName>
    </recommendedName>
</protein>
<dbReference type="EMBL" id="MU155192">
    <property type="protein sequence ID" value="KAF9480556.1"/>
    <property type="molecule type" value="Genomic_DNA"/>
</dbReference>
<dbReference type="AlphaFoldDB" id="A0A9P5Z6Y0"/>
<gene>
    <name evidence="1" type="ORF">BDN70DRAFT_931580</name>
</gene>
<organism evidence="1 2">
    <name type="scientific">Pholiota conissans</name>
    <dbReference type="NCBI Taxonomy" id="109636"/>
    <lineage>
        <taxon>Eukaryota</taxon>
        <taxon>Fungi</taxon>
        <taxon>Dikarya</taxon>
        <taxon>Basidiomycota</taxon>
        <taxon>Agaricomycotina</taxon>
        <taxon>Agaricomycetes</taxon>
        <taxon>Agaricomycetidae</taxon>
        <taxon>Agaricales</taxon>
        <taxon>Agaricineae</taxon>
        <taxon>Strophariaceae</taxon>
        <taxon>Pholiota</taxon>
    </lineage>
</organism>
<evidence type="ECO:0000313" key="1">
    <source>
        <dbReference type="EMBL" id="KAF9480556.1"/>
    </source>
</evidence>